<evidence type="ECO:0000256" key="2">
    <source>
        <dbReference type="ARBA" id="ARBA00014212"/>
    </source>
</evidence>
<keyword evidence="9" id="KW-1185">Reference proteome</keyword>
<evidence type="ECO:0000256" key="6">
    <source>
        <dbReference type="ARBA" id="ARBA00023180"/>
    </source>
</evidence>
<dbReference type="PANTHER" id="PTHR11247">
    <property type="entry name" value="PALMITOYL-PROTEIN THIOESTERASE/DOLICHYLDIPHOSPHATASE 1"/>
    <property type="match status" value="1"/>
</dbReference>
<dbReference type="GO" id="GO:0008474">
    <property type="term" value="F:palmitoyl-(protein) hydrolase activity"/>
    <property type="evidence" value="ECO:0007669"/>
    <property type="project" value="UniProtKB-EC"/>
</dbReference>
<reference evidence="8 9" key="1">
    <citation type="journal article" date="2009" name="Nature">
        <title>Evolution of pathogenicity and sexual reproduction in eight Candida genomes.</title>
        <authorList>
            <person name="Butler G."/>
            <person name="Rasmussen M.D."/>
            <person name="Lin M.F."/>
            <person name="Santos M.A."/>
            <person name="Sakthikumar S."/>
            <person name="Munro C.A."/>
            <person name="Rheinbay E."/>
            <person name="Grabherr M."/>
            <person name="Forche A."/>
            <person name="Reedy J.L."/>
            <person name="Agrafioti I."/>
            <person name="Arnaud M.B."/>
            <person name="Bates S."/>
            <person name="Brown A.J."/>
            <person name="Brunke S."/>
            <person name="Costanzo M.C."/>
            <person name="Fitzpatrick D.A."/>
            <person name="de Groot P.W."/>
            <person name="Harris D."/>
            <person name="Hoyer L.L."/>
            <person name="Hube B."/>
            <person name="Klis F.M."/>
            <person name="Kodira C."/>
            <person name="Lennard N."/>
            <person name="Logue M.E."/>
            <person name="Martin R."/>
            <person name="Neiman A.M."/>
            <person name="Nikolaou E."/>
            <person name="Quail M.A."/>
            <person name="Quinn J."/>
            <person name="Santos M.C."/>
            <person name="Schmitzberger F.F."/>
            <person name="Sherlock G."/>
            <person name="Shah P."/>
            <person name="Silverstein K.A."/>
            <person name="Skrzypek M.S."/>
            <person name="Soll D."/>
            <person name="Staggs R."/>
            <person name="Stansfield I."/>
            <person name="Stumpf M.P."/>
            <person name="Sudbery P.E."/>
            <person name="Srikantha T."/>
            <person name="Zeng Q."/>
            <person name="Berman J."/>
            <person name="Berriman M."/>
            <person name="Heitman J."/>
            <person name="Gow N.A."/>
            <person name="Lorenz M.C."/>
            <person name="Birren B.W."/>
            <person name="Kellis M."/>
            <person name="Cuomo C.A."/>
        </authorList>
    </citation>
    <scope>NUCLEOTIDE SEQUENCE [LARGE SCALE GENOMIC DNA]</scope>
    <source>
        <strain evidence="9">ATCC 11503 / BCRC 21390 / CBS 2605 / JCM 1781 / NBRC 1676 / NRRL YB-4239</strain>
    </source>
</reference>
<protein>
    <recommendedName>
        <fullName evidence="2">Palmitoyl-protein thioesterase 1</fullName>
        <ecNumber evidence="1">3.1.2.22</ecNumber>
    </recommendedName>
    <alternativeName>
        <fullName evidence="7">Palmitoyl-protein hydrolase 1</fullName>
    </alternativeName>
</protein>
<evidence type="ECO:0000256" key="3">
    <source>
        <dbReference type="ARBA" id="ARBA00022729"/>
    </source>
</evidence>
<evidence type="ECO:0000256" key="4">
    <source>
        <dbReference type="ARBA" id="ARBA00022801"/>
    </source>
</evidence>
<dbReference type="AlphaFoldDB" id="A5DX49"/>
<dbReference type="SUPFAM" id="SSF53474">
    <property type="entry name" value="alpha/beta-Hydrolases"/>
    <property type="match status" value="1"/>
</dbReference>
<proteinExistence type="predicted"/>
<dbReference type="Pfam" id="PF02089">
    <property type="entry name" value="Palm_thioest"/>
    <property type="match status" value="1"/>
</dbReference>
<dbReference type="InterPro" id="IPR002472">
    <property type="entry name" value="Palm_thioest"/>
</dbReference>
<organism evidence="8 9">
    <name type="scientific">Lodderomyces elongisporus (strain ATCC 11503 / CBS 2605 / JCM 1781 / NBRC 1676 / NRRL YB-4239)</name>
    <name type="common">Yeast</name>
    <name type="synonym">Saccharomyces elongisporus</name>
    <dbReference type="NCBI Taxonomy" id="379508"/>
    <lineage>
        <taxon>Eukaryota</taxon>
        <taxon>Fungi</taxon>
        <taxon>Dikarya</taxon>
        <taxon>Ascomycota</taxon>
        <taxon>Saccharomycotina</taxon>
        <taxon>Pichiomycetes</taxon>
        <taxon>Debaryomycetaceae</taxon>
        <taxon>Candida/Lodderomyces clade</taxon>
        <taxon>Lodderomyces</taxon>
    </lineage>
</organism>
<dbReference type="InParanoid" id="A5DX49"/>
<dbReference type="PRINTS" id="PR00414">
    <property type="entry name" value="PPTHIESTRASE"/>
</dbReference>
<dbReference type="Gene3D" id="3.40.50.1820">
    <property type="entry name" value="alpha/beta hydrolase"/>
    <property type="match status" value="1"/>
</dbReference>
<dbReference type="eggNOG" id="KOG2541">
    <property type="taxonomic scope" value="Eukaryota"/>
</dbReference>
<dbReference type="InterPro" id="IPR029058">
    <property type="entry name" value="AB_hydrolase_fold"/>
</dbReference>
<dbReference type="HOGENOM" id="CLU_1315587_0_0_1"/>
<dbReference type="OMA" id="MEMPLCK"/>
<evidence type="ECO:0000256" key="1">
    <source>
        <dbReference type="ARBA" id="ARBA00012423"/>
    </source>
</evidence>
<keyword evidence="3" id="KW-0732">Signal</keyword>
<sequence>MQIASLFSIPSFILQLIPSNVVESPLAPINNYKSIDATFSAVISDVESTTTTVYRPIILWHGLGDNYNSTGIHNVYDIVDRLYPGIFLHSIYINEDPNKDEQNSFFGDANIQVDQVCRQLLGIPQLSQADSVDAIGFSQGGVLLRGLVERCPQIKIHNLVTFGSPHMGVMEMPLCKNVRDWLCKRRNELLKRQVWYENVQKTILPSTIF</sequence>
<evidence type="ECO:0000256" key="5">
    <source>
        <dbReference type="ARBA" id="ARBA00023157"/>
    </source>
</evidence>
<evidence type="ECO:0000313" key="8">
    <source>
        <dbReference type="EMBL" id="EDK43757.1"/>
    </source>
</evidence>
<dbReference type="OrthoDB" id="10263094at2759"/>
<gene>
    <name evidence="8" type="ORF">LELG_01936</name>
</gene>
<dbReference type="VEuPathDB" id="FungiDB:LELG_01936"/>
<dbReference type="PANTHER" id="PTHR11247:SF8">
    <property type="entry name" value="PALMITOYL-PROTEIN THIOESTERASE 1"/>
    <property type="match status" value="1"/>
</dbReference>
<dbReference type="EMBL" id="CH981525">
    <property type="protein sequence ID" value="EDK43757.1"/>
    <property type="molecule type" value="Genomic_DNA"/>
</dbReference>
<accession>A5DX49</accession>
<evidence type="ECO:0000256" key="7">
    <source>
        <dbReference type="ARBA" id="ARBA00031934"/>
    </source>
</evidence>
<dbReference type="EC" id="3.1.2.22" evidence="1"/>
<keyword evidence="4" id="KW-0378">Hydrolase</keyword>
<name>A5DX49_LODEL</name>
<keyword evidence="6" id="KW-0325">Glycoprotein</keyword>
<dbReference type="STRING" id="379508.A5DX49"/>
<evidence type="ECO:0000313" key="9">
    <source>
        <dbReference type="Proteomes" id="UP000001996"/>
    </source>
</evidence>
<keyword evidence="5" id="KW-1015">Disulfide bond</keyword>
<dbReference type="Proteomes" id="UP000001996">
    <property type="component" value="Unassembled WGS sequence"/>
</dbReference>